<dbReference type="AlphaFoldDB" id="A0A518EQ91"/>
<gene>
    <name evidence="1" type="ORF">Poly30_17560</name>
</gene>
<organism evidence="1 2">
    <name type="scientific">Saltatorellus ferox</name>
    <dbReference type="NCBI Taxonomy" id="2528018"/>
    <lineage>
        <taxon>Bacteria</taxon>
        <taxon>Pseudomonadati</taxon>
        <taxon>Planctomycetota</taxon>
        <taxon>Planctomycetia</taxon>
        <taxon>Planctomycetia incertae sedis</taxon>
        <taxon>Saltatorellus</taxon>
    </lineage>
</organism>
<keyword evidence="2" id="KW-1185">Reference proteome</keyword>
<dbReference type="InterPro" id="IPR012902">
    <property type="entry name" value="N_methyl_site"/>
</dbReference>
<name>A0A518EQ91_9BACT</name>
<proteinExistence type="predicted"/>
<reference evidence="1 2" key="1">
    <citation type="submission" date="2019-02" db="EMBL/GenBank/DDBJ databases">
        <title>Deep-cultivation of Planctomycetes and their phenomic and genomic characterization uncovers novel biology.</title>
        <authorList>
            <person name="Wiegand S."/>
            <person name="Jogler M."/>
            <person name="Boedeker C."/>
            <person name="Pinto D."/>
            <person name="Vollmers J."/>
            <person name="Rivas-Marin E."/>
            <person name="Kohn T."/>
            <person name="Peeters S.H."/>
            <person name="Heuer A."/>
            <person name="Rast P."/>
            <person name="Oberbeckmann S."/>
            <person name="Bunk B."/>
            <person name="Jeske O."/>
            <person name="Meyerdierks A."/>
            <person name="Storesund J.E."/>
            <person name="Kallscheuer N."/>
            <person name="Luecker S."/>
            <person name="Lage O.M."/>
            <person name="Pohl T."/>
            <person name="Merkel B.J."/>
            <person name="Hornburger P."/>
            <person name="Mueller R.-W."/>
            <person name="Bruemmer F."/>
            <person name="Labrenz M."/>
            <person name="Spormann A.M."/>
            <person name="Op den Camp H."/>
            <person name="Overmann J."/>
            <person name="Amann R."/>
            <person name="Jetten M.S.M."/>
            <person name="Mascher T."/>
            <person name="Medema M.H."/>
            <person name="Devos D.P."/>
            <person name="Kaster A.-K."/>
            <person name="Ovreas L."/>
            <person name="Rohde M."/>
            <person name="Galperin M.Y."/>
            <person name="Jogler C."/>
        </authorList>
    </citation>
    <scope>NUCLEOTIDE SEQUENCE [LARGE SCALE GENOMIC DNA]</scope>
    <source>
        <strain evidence="1 2">Poly30</strain>
    </source>
</reference>
<dbReference type="Proteomes" id="UP000320390">
    <property type="component" value="Chromosome"/>
</dbReference>
<evidence type="ECO:0008006" key="3">
    <source>
        <dbReference type="Google" id="ProtNLM"/>
    </source>
</evidence>
<accession>A0A518EQ91</accession>
<evidence type="ECO:0000313" key="2">
    <source>
        <dbReference type="Proteomes" id="UP000320390"/>
    </source>
</evidence>
<dbReference type="NCBIfam" id="TIGR02532">
    <property type="entry name" value="IV_pilin_GFxxxE"/>
    <property type="match status" value="1"/>
</dbReference>
<evidence type="ECO:0000313" key="1">
    <source>
        <dbReference type="EMBL" id="QDV06249.1"/>
    </source>
</evidence>
<sequence>MRSGFTLLEMVMTIALLAVFAVKITSVIDTTTKTTESDIMRTTVDAQARQVLRQIGFAVMGSHPESLDPRMPAPLNQASLKYQVNLGISDGKVVWSDAEEIALEEGRRQIYWSDNPDAADERRVVWTSLVAPYLEGEIPNGMDDNGNGLIDEKGLSFTIAGQAISMKLTLEREREGQEPLVTTVETVVTCRNMVEGWARAE</sequence>
<dbReference type="EMBL" id="CP036434">
    <property type="protein sequence ID" value="QDV06249.1"/>
    <property type="molecule type" value="Genomic_DNA"/>
</dbReference>
<protein>
    <recommendedName>
        <fullName evidence="3">Prepilin-type N-terminal cleavage/methylation domain-containing protein</fullName>
    </recommendedName>
</protein>